<accession>A0A8K0R0B7</accession>
<dbReference type="EMBL" id="JAGMVJ010000015">
    <property type="protein sequence ID" value="KAH7081079.1"/>
    <property type="molecule type" value="Genomic_DNA"/>
</dbReference>
<sequence>MSCAIGNTFIAITGGLLDRSKRRRSLYVSRPIVFTSSRVAKDLQSLLRQRDRR</sequence>
<gene>
    <name evidence="1" type="ORF">FB567DRAFT_448444</name>
</gene>
<evidence type="ECO:0000313" key="2">
    <source>
        <dbReference type="Proteomes" id="UP000813461"/>
    </source>
</evidence>
<protein>
    <submittedName>
        <fullName evidence="1">Uncharacterized protein</fullName>
    </submittedName>
</protein>
<comment type="caution">
    <text evidence="1">The sequence shown here is derived from an EMBL/GenBank/DDBJ whole genome shotgun (WGS) entry which is preliminary data.</text>
</comment>
<dbReference type="Proteomes" id="UP000813461">
    <property type="component" value="Unassembled WGS sequence"/>
</dbReference>
<organism evidence="1 2">
    <name type="scientific">Paraphoma chrysanthemicola</name>
    <dbReference type="NCBI Taxonomy" id="798071"/>
    <lineage>
        <taxon>Eukaryota</taxon>
        <taxon>Fungi</taxon>
        <taxon>Dikarya</taxon>
        <taxon>Ascomycota</taxon>
        <taxon>Pezizomycotina</taxon>
        <taxon>Dothideomycetes</taxon>
        <taxon>Pleosporomycetidae</taxon>
        <taxon>Pleosporales</taxon>
        <taxon>Pleosporineae</taxon>
        <taxon>Phaeosphaeriaceae</taxon>
        <taxon>Paraphoma</taxon>
    </lineage>
</organism>
<name>A0A8K0R0B7_9PLEO</name>
<dbReference type="OrthoDB" id="3747410at2759"/>
<proteinExistence type="predicted"/>
<evidence type="ECO:0000313" key="1">
    <source>
        <dbReference type="EMBL" id="KAH7081079.1"/>
    </source>
</evidence>
<keyword evidence="2" id="KW-1185">Reference proteome</keyword>
<reference evidence="1" key="1">
    <citation type="journal article" date="2021" name="Nat. Commun.">
        <title>Genetic determinants of endophytism in the Arabidopsis root mycobiome.</title>
        <authorList>
            <person name="Mesny F."/>
            <person name="Miyauchi S."/>
            <person name="Thiergart T."/>
            <person name="Pickel B."/>
            <person name="Atanasova L."/>
            <person name="Karlsson M."/>
            <person name="Huettel B."/>
            <person name="Barry K.W."/>
            <person name="Haridas S."/>
            <person name="Chen C."/>
            <person name="Bauer D."/>
            <person name="Andreopoulos W."/>
            <person name="Pangilinan J."/>
            <person name="LaButti K."/>
            <person name="Riley R."/>
            <person name="Lipzen A."/>
            <person name="Clum A."/>
            <person name="Drula E."/>
            <person name="Henrissat B."/>
            <person name="Kohler A."/>
            <person name="Grigoriev I.V."/>
            <person name="Martin F.M."/>
            <person name="Hacquard S."/>
        </authorList>
    </citation>
    <scope>NUCLEOTIDE SEQUENCE</scope>
    <source>
        <strain evidence="1">MPI-SDFR-AT-0120</strain>
    </source>
</reference>
<dbReference type="AlphaFoldDB" id="A0A8K0R0B7"/>